<dbReference type="Gene3D" id="1.20.1560.10">
    <property type="entry name" value="ABC transporter type 1, transmembrane domain"/>
    <property type="match status" value="1"/>
</dbReference>
<dbReference type="GO" id="GO:0015421">
    <property type="term" value="F:ABC-type oligopeptide transporter activity"/>
    <property type="evidence" value="ECO:0007669"/>
    <property type="project" value="TreeGrafter"/>
</dbReference>
<dbReference type="InterPro" id="IPR011527">
    <property type="entry name" value="ABC1_TM_dom"/>
</dbReference>
<dbReference type="AlphaFoldDB" id="A0A448ZG14"/>
<dbReference type="Proteomes" id="UP000291116">
    <property type="component" value="Unassembled WGS sequence"/>
</dbReference>
<gene>
    <name evidence="10" type="ORF">PSNMU_V1.4_AUG-EV-PASAV3_0078560</name>
</gene>
<dbReference type="InterPro" id="IPR039421">
    <property type="entry name" value="Type_1_exporter"/>
</dbReference>
<evidence type="ECO:0000259" key="8">
    <source>
        <dbReference type="PROSITE" id="PS50893"/>
    </source>
</evidence>
<evidence type="ECO:0000256" key="3">
    <source>
        <dbReference type="ARBA" id="ARBA00022741"/>
    </source>
</evidence>
<dbReference type="InterPro" id="IPR003439">
    <property type="entry name" value="ABC_transporter-like_ATP-bd"/>
</dbReference>
<feature type="transmembrane region" description="Helical" evidence="7">
    <location>
        <begin position="226"/>
        <end position="248"/>
    </location>
</feature>
<dbReference type="PROSITE" id="PS50929">
    <property type="entry name" value="ABC_TM1F"/>
    <property type="match status" value="1"/>
</dbReference>
<reference evidence="10 11" key="1">
    <citation type="submission" date="2019-01" db="EMBL/GenBank/DDBJ databases">
        <authorList>
            <person name="Ferrante I. M."/>
        </authorList>
    </citation>
    <scope>NUCLEOTIDE SEQUENCE [LARGE SCALE GENOMIC DNA]</scope>
    <source>
        <strain evidence="10 11">B856</strain>
    </source>
</reference>
<evidence type="ECO:0000313" key="10">
    <source>
        <dbReference type="EMBL" id="VEU40956.1"/>
    </source>
</evidence>
<dbReference type="PROSITE" id="PS50893">
    <property type="entry name" value="ABC_TRANSPORTER_2"/>
    <property type="match status" value="1"/>
</dbReference>
<evidence type="ECO:0000256" key="4">
    <source>
        <dbReference type="ARBA" id="ARBA00022840"/>
    </source>
</evidence>
<evidence type="ECO:0008006" key="12">
    <source>
        <dbReference type="Google" id="ProtNLM"/>
    </source>
</evidence>
<protein>
    <recommendedName>
        <fullName evidence="12">ABC transporter</fullName>
    </recommendedName>
</protein>
<evidence type="ECO:0000256" key="2">
    <source>
        <dbReference type="ARBA" id="ARBA00022692"/>
    </source>
</evidence>
<feature type="transmembrane region" description="Helical" evidence="7">
    <location>
        <begin position="131"/>
        <end position="150"/>
    </location>
</feature>
<dbReference type="Gene3D" id="3.40.50.300">
    <property type="entry name" value="P-loop containing nucleotide triphosphate hydrolases"/>
    <property type="match status" value="1"/>
</dbReference>
<keyword evidence="4" id="KW-0067">ATP-binding</keyword>
<dbReference type="InterPro" id="IPR017871">
    <property type="entry name" value="ABC_transporter-like_CS"/>
</dbReference>
<dbReference type="PANTHER" id="PTHR43394">
    <property type="entry name" value="ATP-DEPENDENT PERMEASE MDL1, MITOCHONDRIAL"/>
    <property type="match status" value="1"/>
</dbReference>
<keyword evidence="5 7" id="KW-1133">Transmembrane helix</keyword>
<dbReference type="SUPFAM" id="SSF52540">
    <property type="entry name" value="P-loop containing nucleoside triphosphate hydrolases"/>
    <property type="match status" value="1"/>
</dbReference>
<dbReference type="Pfam" id="PF00664">
    <property type="entry name" value="ABC_membrane"/>
    <property type="match status" value="1"/>
</dbReference>
<dbReference type="PANTHER" id="PTHR43394:SF1">
    <property type="entry name" value="ATP-BINDING CASSETTE SUB-FAMILY B MEMBER 10, MITOCHONDRIAL"/>
    <property type="match status" value="1"/>
</dbReference>
<evidence type="ECO:0000256" key="1">
    <source>
        <dbReference type="ARBA" id="ARBA00004141"/>
    </source>
</evidence>
<dbReference type="OrthoDB" id="6500128at2759"/>
<evidence type="ECO:0000256" key="5">
    <source>
        <dbReference type="ARBA" id="ARBA00022989"/>
    </source>
</evidence>
<evidence type="ECO:0000259" key="9">
    <source>
        <dbReference type="PROSITE" id="PS50929"/>
    </source>
</evidence>
<comment type="subcellular location">
    <subcellularLocation>
        <location evidence="1">Membrane</location>
        <topology evidence="1">Multi-pass membrane protein</topology>
    </subcellularLocation>
</comment>
<dbReference type="Pfam" id="PF00005">
    <property type="entry name" value="ABC_tran"/>
    <property type="match status" value="1"/>
</dbReference>
<sequence>MTLHHLRPSLLRFRQSYLLLRRPYRSIGTYNAAWRGIRIPRQVAPFSSKADSNDESNEVEGNRRSASLALASTHDNLSRLLEISRREWPLIGLAASTLMVTSSVTLLLPYASGSVIDYTIASGGEDGASPLVLASGLFGLSALAGGGVYLRAVWLAKAGNSIVARIKQRLYASMLRQESSYLDQQTTGDLLSRLTSDAQLLQGALTTQAVAGLRATVMSIGAGGMLLYTSPFLAMVSCATLPPVFILTRHFSRRLKKRQEEVQKLLGEATSLAEQALSNQTTVKQCAAESFEIARFRNSVADAHTMAVSTAHDQGQLEMSAHIAANAAILGVLGLGGTMVLEGNITAGDLTGFVMYSLLLSGNLSSLTSIYGDMVRAMAASTRVFELIDRPSKIYSSKGMEEENALLSLNEDPLVSIEYSVIKDRLQGGDDNDTNVTDVRTKTAAYDSFDPALGGASIEIENLCFQYPSRPDVPVLNNLSLTVPSGSVVALVGASGSGKSTIGSLLTRLYDTDKNENNGNSLSSIRINGRSLCDYDPRDLRQMISVVAQDPVLFGGTIRDNIRYGVWDKVSEETILEAARQAYVLDFAESFPDGLDTLVGPRGMQLSGGQRQRIAIARMLANVDASIYVLDEATSALDARSEHFVQSALQKIFQDHSGKTIISIAHRLSTIRHATTIAVLQNGSIVQTGTFEDLSTNEGPFRELMKTQLVGDISDST</sequence>
<keyword evidence="3" id="KW-0547">Nucleotide-binding</keyword>
<dbReference type="GO" id="GO:0090374">
    <property type="term" value="P:oligopeptide export from mitochondrion"/>
    <property type="evidence" value="ECO:0007669"/>
    <property type="project" value="TreeGrafter"/>
</dbReference>
<accession>A0A448ZG14</accession>
<organism evidence="10 11">
    <name type="scientific">Pseudo-nitzschia multistriata</name>
    <dbReference type="NCBI Taxonomy" id="183589"/>
    <lineage>
        <taxon>Eukaryota</taxon>
        <taxon>Sar</taxon>
        <taxon>Stramenopiles</taxon>
        <taxon>Ochrophyta</taxon>
        <taxon>Bacillariophyta</taxon>
        <taxon>Bacillariophyceae</taxon>
        <taxon>Bacillariophycidae</taxon>
        <taxon>Bacillariales</taxon>
        <taxon>Bacillariaceae</taxon>
        <taxon>Pseudo-nitzschia</taxon>
    </lineage>
</organism>
<evidence type="ECO:0000256" key="7">
    <source>
        <dbReference type="SAM" id="Phobius"/>
    </source>
</evidence>
<dbReference type="InterPro" id="IPR027417">
    <property type="entry name" value="P-loop_NTPase"/>
</dbReference>
<evidence type="ECO:0000256" key="6">
    <source>
        <dbReference type="ARBA" id="ARBA00023136"/>
    </source>
</evidence>
<keyword evidence="6 7" id="KW-0472">Membrane</keyword>
<dbReference type="SMART" id="SM00382">
    <property type="entry name" value="AAA"/>
    <property type="match status" value="1"/>
</dbReference>
<dbReference type="FunFam" id="3.40.50.300:FF:000218">
    <property type="entry name" value="Multidrug ABC transporter ATP-binding protein"/>
    <property type="match status" value="1"/>
</dbReference>
<dbReference type="GO" id="GO:0005743">
    <property type="term" value="C:mitochondrial inner membrane"/>
    <property type="evidence" value="ECO:0007669"/>
    <property type="project" value="TreeGrafter"/>
</dbReference>
<feature type="domain" description="ABC transporter" evidence="8">
    <location>
        <begin position="458"/>
        <end position="707"/>
    </location>
</feature>
<dbReference type="GO" id="GO:0016887">
    <property type="term" value="F:ATP hydrolysis activity"/>
    <property type="evidence" value="ECO:0007669"/>
    <property type="project" value="InterPro"/>
</dbReference>
<keyword evidence="2 7" id="KW-0812">Transmembrane</keyword>
<evidence type="ECO:0000313" key="11">
    <source>
        <dbReference type="Proteomes" id="UP000291116"/>
    </source>
</evidence>
<feature type="domain" description="ABC transmembrane type-1" evidence="9">
    <location>
        <begin position="93"/>
        <end position="376"/>
    </location>
</feature>
<keyword evidence="11" id="KW-1185">Reference proteome</keyword>
<dbReference type="SUPFAM" id="SSF90123">
    <property type="entry name" value="ABC transporter transmembrane region"/>
    <property type="match status" value="1"/>
</dbReference>
<feature type="transmembrane region" description="Helical" evidence="7">
    <location>
        <begin position="88"/>
        <end position="111"/>
    </location>
</feature>
<dbReference type="InterPro" id="IPR036640">
    <property type="entry name" value="ABC1_TM_sf"/>
</dbReference>
<proteinExistence type="predicted"/>
<dbReference type="InterPro" id="IPR003593">
    <property type="entry name" value="AAA+_ATPase"/>
</dbReference>
<dbReference type="PROSITE" id="PS00211">
    <property type="entry name" value="ABC_TRANSPORTER_1"/>
    <property type="match status" value="1"/>
</dbReference>
<name>A0A448ZG14_9STRA</name>
<dbReference type="EMBL" id="CAACVS010000320">
    <property type="protein sequence ID" value="VEU40956.1"/>
    <property type="molecule type" value="Genomic_DNA"/>
</dbReference>
<dbReference type="GO" id="GO:0005524">
    <property type="term" value="F:ATP binding"/>
    <property type="evidence" value="ECO:0007669"/>
    <property type="project" value="UniProtKB-KW"/>
</dbReference>